<evidence type="ECO:0000313" key="2">
    <source>
        <dbReference type="EMBL" id="KAA0257196.1"/>
    </source>
</evidence>
<accession>A0A5A8F1G9</accession>
<keyword evidence="3" id="KW-1185">Reference proteome</keyword>
<organism evidence="2 3">
    <name type="scientific">Deferribacter autotrophicus</name>
    <dbReference type="NCBI Taxonomy" id="500465"/>
    <lineage>
        <taxon>Bacteria</taxon>
        <taxon>Pseudomonadati</taxon>
        <taxon>Deferribacterota</taxon>
        <taxon>Deferribacteres</taxon>
        <taxon>Deferribacterales</taxon>
        <taxon>Deferribacteraceae</taxon>
        <taxon>Deferribacter</taxon>
    </lineage>
</organism>
<evidence type="ECO:0008006" key="4">
    <source>
        <dbReference type="Google" id="ProtNLM"/>
    </source>
</evidence>
<evidence type="ECO:0000256" key="1">
    <source>
        <dbReference type="SAM" id="Coils"/>
    </source>
</evidence>
<dbReference type="SUPFAM" id="SSF161266">
    <property type="entry name" value="Gam-like"/>
    <property type="match status" value="1"/>
</dbReference>
<comment type="caution">
    <text evidence="2">The sequence shown here is derived from an EMBL/GenBank/DDBJ whole genome shotgun (WGS) entry which is preliminary data.</text>
</comment>
<dbReference type="RefSeq" id="WP_149267337.1">
    <property type="nucleotide sequence ID" value="NZ_VFJB01000009.1"/>
</dbReference>
<dbReference type="Pfam" id="PF07352">
    <property type="entry name" value="Phage_Mu_Gam"/>
    <property type="match status" value="1"/>
</dbReference>
<proteinExistence type="predicted"/>
<reference evidence="2 3" key="1">
    <citation type="submission" date="2019-06" db="EMBL/GenBank/DDBJ databases">
        <title>Genomic insights into carbon and energy metabolism of Deferribacter autotrophicus revealed new metabolic traits in the phylum Deferribacteres.</title>
        <authorList>
            <person name="Slobodkin A.I."/>
            <person name="Slobodkina G.B."/>
            <person name="Allioux M."/>
            <person name="Alain K."/>
            <person name="Jebbar M."/>
            <person name="Shadrin V."/>
            <person name="Kublanov I.V."/>
            <person name="Toshchakov S.V."/>
            <person name="Bonch-Osmolovskaya E.A."/>
        </authorList>
    </citation>
    <scope>NUCLEOTIDE SEQUENCE [LARGE SCALE GENOMIC DNA]</scope>
    <source>
        <strain evidence="2 3">SL50</strain>
    </source>
</reference>
<dbReference type="Gene3D" id="1.20.5.170">
    <property type="match status" value="1"/>
</dbReference>
<dbReference type="AlphaFoldDB" id="A0A5A8F1G9"/>
<sequence>MQMLKEKNSEVLAEIDSKLAKIRELKIQAETIKAESDNEMKKIKAKYSKKLQVVKSEIDRLDKEIKGLMKRKRAEIFAGGDTAELQNGKLYFMVRQVVRKARNVTVSLLKSLGYADGIRIEEYVDWSKIEKWPDERLAAIGTERMEKEEFKYELYSK</sequence>
<dbReference type="InterPro" id="IPR009951">
    <property type="entry name" value="Host-nuc_inhib_Gam"/>
</dbReference>
<dbReference type="OrthoDB" id="5461114at2"/>
<feature type="coiled-coil region" evidence="1">
    <location>
        <begin position="15"/>
        <end position="71"/>
    </location>
</feature>
<protein>
    <recommendedName>
        <fullName evidence="4">Host-nuclease inhibitor protein Gam</fullName>
    </recommendedName>
</protein>
<keyword evidence="1" id="KW-0175">Coiled coil</keyword>
<gene>
    <name evidence="2" type="ORF">FHQ18_11570</name>
</gene>
<dbReference type="EMBL" id="VFJB01000009">
    <property type="protein sequence ID" value="KAA0257196.1"/>
    <property type="molecule type" value="Genomic_DNA"/>
</dbReference>
<dbReference type="Proteomes" id="UP000322876">
    <property type="component" value="Unassembled WGS sequence"/>
</dbReference>
<evidence type="ECO:0000313" key="3">
    <source>
        <dbReference type="Proteomes" id="UP000322876"/>
    </source>
</evidence>
<name>A0A5A8F1G9_9BACT</name>
<dbReference type="GO" id="GO:0042262">
    <property type="term" value="P:DNA protection"/>
    <property type="evidence" value="ECO:0007669"/>
    <property type="project" value="InterPro"/>
</dbReference>
<dbReference type="GO" id="GO:0003690">
    <property type="term" value="F:double-stranded DNA binding"/>
    <property type="evidence" value="ECO:0007669"/>
    <property type="project" value="InterPro"/>
</dbReference>